<feature type="region of interest" description="Disordered" evidence="1">
    <location>
        <begin position="1"/>
        <end position="43"/>
    </location>
</feature>
<feature type="region of interest" description="Disordered" evidence="1">
    <location>
        <begin position="210"/>
        <end position="234"/>
    </location>
</feature>
<protein>
    <recommendedName>
        <fullName evidence="4">DUF3710 domain-containing protein</fullName>
    </recommendedName>
</protein>
<accession>A0ABT9NTH0</accession>
<evidence type="ECO:0000313" key="3">
    <source>
        <dbReference type="Proteomes" id="UP001240447"/>
    </source>
</evidence>
<gene>
    <name evidence="2" type="ORF">J2S59_003144</name>
</gene>
<dbReference type="EMBL" id="JAUSQM010000001">
    <property type="protein sequence ID" value="MDP9823335.1"/>
    <property type="molecule type" value="Genomic_DNA"/>
</dbReference>
<dbReference type="Pfam" id="PF12502">
    <property type="entry name" value="DUF3710"/>
    <property type="match status" value="1"/>
</dbReference>
<name>A0ABT9NTH0_9ACTN</name>
<evidence type="ECO:0000313" key="2">
    <source>
        <dbReference type="EMBL" id="MDP9823335.1"/>
    </source>
</evidence>
<reference evidence="2 3" key="1">
    <citation type="submission" date="2023-07" db="EMBL/GenBank/DDBJ databases">
        <title>Sequencing the genomes of 1000 actinobacteria strains.</title>
        <authorList>
            <person name="Klenk H.-P."/>
        </authorList>
    </citation>
    <scope>NUCLEOTIDE SEQUENCE [LARGE SCALE GENOMIC DNA]</scope>
    <source>
        <strain evidence="2 3">GD13</strain>
    </source>
</reference>
<evidence type="ECO:0000256" key="1">
    <source>
        <dbReference type="SAM" id="MobiDB-lite"/>
    </source>
</evidence>
<sequence length="234" mass="24946">MRFRRKATAQPQQDVAPEPDVAGDAETPAPAQDAPVDVRRDGPRDIAETDVTAETEGWVDLTSLLVTGQPGLELRMQVDERSGEVAAVLFVGQDGAVEVRPFAAPRTTSMWEDVRRQIASETSRRGGTATEGPGPFGTELRVLMPVTTEDGRTGQQPSRVLGIDGPRWFLRATLMGRPAVEVEAAEPYLAAVRSLVVVRGNVAMAPGDALPITVPPQARRVSPDPAAQPQPGDG</sequence>
<proteinExistence type="predicted"/>
<dbReference type="RefSeq" id="WP_306825274.1">
    <property type="nucleotide sequence ID" value="NZ_JAUSQM010000001.1"/>
</dbReference>
<organism evidence="2 3">
    <name type="scientific">Nocardioides massiliensis</name>
    <dbReference type="NCBI Taxonomy" id="1325935"/>
    <lineage>
        <taxon>Bacteria</taxon>
        <taxon>Bacillati</taxon>
        <taxon>Actinomycetota</taxon>
        <taxon>Actinomycetes</taxon>
        <taxon>Propionibacteriales</taxon>
        <taxon>Nocardioidaceae</taxon>
        <taxon>Nocardioides</taxon>
    </lineage>
</organism>
<keyword evidence="3" id="KW-1185">Reference proteome</keyword>
<evidence type="ECO:0008006" key="4">
    <source>
        <dbReference type="Google" id="ProtNLM"/>
    </source>
</evidence>
<dbReference type="Proteomes" id="UP001240447">
    <property type="component" value="Unassembled WGS sequence"/>
</dbReference>
<comment type="caution">
    <text evidence="2">The sequence shown here is derived from an EMBL/GenBank/DDBJ whole genome shotgun (WGS) entry which is preliminary data.</text>
</comment>
<dbReference type="InterPro" id="IPR022183">
    <property type="entry name" value="DUF3710"/>
</dbReference>